<dbReference type="eggNOG" id="COG3711">
    <property type="taxonomic scope" value="Bacteria"/>
</dbReference>
<accession>R2XVD4</accession>
<evidence type="ECO:0000313" key="6">
    <source>
        <dbReference type="Proteomes" id="UP000013750"/>
    </source>
</evidence>
<dbReference type="HOGENOM" id="CLU_044053_0_0_9"/>
<evidence type="ECO:0000256" key="2">
    <source>
        <dbReference type="ARBA" id="ARBA00023163"/>
    </source>
</evidence>
<dbReference type="Gene3D" id="1.10.10.10">
    <property type="entry name" value="Winged helix-like DNA-binding domain superfamily/Winged helix DNA-binding domain"/>
    <property type="match status" value="1"/>
</dbReference>
<evidence type="ECO:0000313" key="4">
    <source>
        <dbReference type="EMBL" id="EOI58914.1"/>
    </source>
</evidence>
<sequence>MFGLDNRTMLARDIINLLDNSDEALSAEKIQKKLGRSNVITINDVCKHLMYIASNDSGNDDYFVRIETPERGSYQLERQSTNLQSLYKAIFETDLSYLILMTVIQDREFSTHDFCEEHHVSFSTVQRKIKAINKEINPFQVHITCSHRIKFNSDELLIRSFSHLFFWSLHREISNNLFFLDYDHYIKGAERVVAYLEKPYDPLNVRSIALWMKLFSIGIAKKQQLCMSPEKEALMQSFSIPEKPDFLPFWNENDWYALVGIMNVTGIYPFDLVFDEEKLGYFIKAEDLSPETFLECSETYFGPAEAASVATITRLVHRYQLLKVFIEPNTKSELRSITKHILSFTMIKKVNPLYWKNFVAFWKELKETLPISEQSSYLRYSCLMICLEAFPIDSCRPLIKVHLSSDFDVLYEGMLKQLIRSRFNQTYQIQFIEELQAADMILTTTPLNKQVLSEKQKHLITHSQLSEKDLKKLSHLFNELILYR</sequence>
<evidence type="ECO:0000313" key="7">
    <source>
        <dbReference type="Proteomes" id="UP000014160"/>
    </source>
</evidence>
<feature type="domain" description="Mga helix-turn-helix" evidence="3">
    <location>
        <begin position="81"/>
        <end position="166"/>
    </location>
</feature>
<dbReference type="RefSeq" id="WP_010778551.1">
    <property type="nucleotide sequence ID" value="NZ_ASWH01000002.1"/>
</dbReference>
<dbReference type="PANTHER" id="PTHR30185">
    <property type="entry name" value="CRYPTIC BETA-GLUCOSIDE BGL OPERON ANTITERMINATOR"/>
    <property type="match status" value="1"/>
</dbReference>
<keyword evidence="7" id="KW-1185">Reference proteome</keyword>
<dbReference type="InterPro" id="IPR007737">
    <property type="entry name" value="Mga_HTH"/>
</dbReference>
<dbReference type="EMBL" id="AJDQ01000002">
    <property type="protein sequence ID" value="EOI58914.1"/>
    <property type="molecule type" value="Genomic_DNA"/>
</dbReference>
<dbReference type="OrthoDB" id="2193935at2"/>
<dbReference type="Proteomes" id="UP000013750">
    <property type="component" value="Unassembled WGS sequence"/>
</dbReference>
<proteinExistence type="predicted"/>
<name>R2XVD4_9ENTE</name>
<dbReference type="InterPro" id="IPR050661">
    <property type="entry name" value="BglG_antiterminators"/>
</dbReference>
<keyword evidence="1" id="KW-0805">Transcription regulation</keyword>
<reference evidence="5 7" key="2">
    <citation type="submission" date="2013-03" db="EMBL/GenBank/DDBJ databases">
        <title>The Genome Sequence of Enterococcus gilvus ATCC BAA-350 (PacBio/Illumina hybrid assembly).</title>
        <authorList>
            <consortium name="The Broad Institute Genomics Platform"/>
            <consortium name="The Broad Institute Genome Sequencing Center for Infectious Disease"/>
            <person name="Earl A."/>
            <person name="Russ C."/>
            <person name="Gilmore M."/>
            <person name="Surin D."/>
            <person name="Walker B."/>
            <person name="Young S."/>
            <person name="Zeng Q."/>
            <person name="Gargeya S."/>
            <person name="Fitzgerald M."/>
            <person name="Haas B."/>
            <person name="Abouelleil A."/>
            <person name="Allen A.W."/>
            <person name="Alvarado L."/>
            <person name="Arachchi H.M."/>
            <person name="Berlin A.M."/>
            <person name="Chapman S.B."/>
            <person name="Gainer-Dewar J."/>
            <person name="Goldberg J."/>
            <person name="Griggs A."/>
            <person name="Gujja S."/>
            <person name="Hansen M."/>
            <person name="Howarth C."/>
            <person name="Imamovic A."/>
            <person name="Ireland A."/>
            <person name="Larimer J."/>
            <person name="McCowan C."/>
            <person name="Murphy C."/>
            <person name="Pearson M."/>
            <person name="Poon T.W."/>
            <person name="Priest M."/>
            <person name="Roberts A."/>
            <person name="Saif S."/>
            <person name="Shea T."/>
            <person name="Sisk P."/>
            <person name="Sykes S."/>
            <person name="Wortman J."/>
            <person name="Nusbaum C."/>
            <person name="Birren B."/>
        </authorList>
    </citation>
    <scope>NUCLEOTIDE SEQUENCE [LARGE SCALE GENOMIC DNA]</scope>
    <source>
        <strain evidence="5 7">ATCC BAA-350</strain>
    </source>
</reference>
<evidence type="ECO:0000313" key="5">
    <source>
        <dbReference type="EMBL" id="EOW79209.1"/>
    </source>
</evidence>
<reference evidence="4 6" key="1">
    <citation type="submission" date="2013-02" db="EMBL/GenBank/DDBJ databases">
        <title>The Genome Sequence of Enterococcus gilvus ATCC BAA-350.</title>
        <authorList>
            <consortium name="The Broad Institute Genome Sequencing Platform"/>
            <consortium name="The Broad Institute Genome Sequencing Center for Infectious Disease"/>
            <person name="Earl A.M."/>
            <person name="Gilmore M.S."/>
            <person name="Lebreton F."/>
            <person name="Walker B."/>
            <person name="Young S.K."/>
            <person name="Zeng Q."/>
            <person name="Gargeya S."/>
            <person name="Fitzgerald M."/>
            <person name="Haas B."/>
            <person name="Abouelleil A."/>
            <person name="Alvarado L."/>
            <person name="Arachchi H.M."/>
            <person name="Berlin A.M."/>
            <person name="Chapman S.B."/>
            <person name="Dewar J."/>
            <person name="Goldberg J."/>
            <person name="Griggs A."/>
            <person name="Gujja S."/>
            <person name="Hansen M."/>
            <person name="Howarth C."/>
            <person name="Imamovic A."/>
            <person name="Larimer J."/>
            <person name="McCowan C."/>
            <person name="Murphy C."/>
            <person name="Neiman D."/>
            <person name="Pearson M."/>
            <person name="Priest M."/>
            <person name="Roberts A."/>
            <person name="Saif S."/>
            <person name="Shea T."/>
            <person name="Sisk P."/>
            <person name="Sykes S."/>
            <person name="Wortman J."/>
            <person name="Nusbaum C."/>
            <person name="Birren B."/>
        </authorList>
    </citation>
    <scope>NUCLEOTIDE SEQUENCE [LARGE SCALE GENOMIC DNA]</scope>
    <source>
        <strain evidence="4 6">ATCC BAA-350</strain>
    </source>
</reference>
<evidence type="ECO:0000256" key="1">
    <source>
        <dbReference type="ARBA" id="ARBA00023015"/>
    </source>
</evidence>
<dbReference type="InterPro" id="IPR036388">
    <property type="entry name" value="WH-like_DNA-bd_sf"/>
</dbReference>
<comment type="caution">
    <text evidence="4">The sequence shown here is derived from an EMBL/GenBank/DDBJ whole genome shotgun (WGS) entry which is preliminary data.</text>
</comment>
<keyword evidence="2" id="KW-0804">Transcription</keyword>
<dbReference type="Pfam" id="PF05043">
    <property type="entry name" value="Mga"/>
    <property type="match status" value="1"/>
</dbReference>
<protein>
    <recommendedName>
        <fullName evidence="3">Mga helix-turn-helix domain-containing protein</fullName>
    </recommendedName>
</protein>
<dbReference type="AlphaFoldDB" id="R2XVD4"/>
<organism evidence="4 6">
    <name type="scientific">Enterococcus gilvus ATCC BAA-350</name>
    <dbReference type="NCBI Taxonomy" id="1158614"/>
    <lineage>
        <taxon>Bacteria</taxon>
        <taxon>Bacillati</taxon>
        <taxon>Bacillota</taxon>
        <taxon>Bacilli</taxon>
        <taxon>Lactobacillales</taxon>
        <taxon>Enterococcaceae</taxon>
        <taxon>Enterococcus</taxon>
    </lineage>
</organism>
<gene>
    <name evidence="5" type="ORF">I592_03347</name>
    <name evidence="4" type="ORF">UKC_00100</name>
</gene>
<dbReference type="PATRIC" id="fig|1158614.3.peg.85"/>
<dbReference type="PANTHER" id="PTHR30185:SF18">
    <property type="entry name" value="TRANSCRIPTIONAL REGULATOR MTLR"/>
    <property type="match status" value="1"/>
</dbReference>
<dbReference type="EMBL" id="ASWH01000002">
    <property type="protein sequence ID" value="EOW79209.1"/>
    <property type="molecule type" value="Genomic_DNA"/>
</dbReference>
<dbReference type="Proteomes" id="UP000014160">
    <property type="component" value="Unassembled WGS sequence"/>
</dbReference>
<evidence type="ECO:0000259" key="3">
    <source>
        <dbReference type="Pfam" id="PF05043"/>
    </source>
</evidence>